<dbReference type="PANTHER" id="PTHR37813">
    <property type="entry name" value="FELS-2 PROPHAGE PROTEIN"/>
    <property type="match status" value="1"/>
</dbReference>
<keyword evidence="1" id="KW-1188">Viral release from host cell</keyword>
<organism evidence="6 7">
    <name type="scientific">Pseudomonas prosekii</name>
    <dbReference type="NCBI Taxonomy" id="1148509"/>
    <lineage>
        <taxon>Bacteria</taxon>
        <taxon>Pseudomonadati</taxon>
        <taxon>Pseudomonadota</taxon>
        <taxon>Gammaproteobacteria</taxon>
        <taxon>Pseudomonadales</taxon>
        <taxon>Pseudomonadaceae</taxon>
        <taxon>Pseudomonas</taxon>
    </lineage>
</organism>
<evidence type="ECO:0000256" key="2">
    <source>
        <dbReference type="SAM" id="Coils"/>
    </source>
</evidence>
<dbReference type="Proteomes" id="UP000245056">
    <property type="component" value="Unassembled WGS sequence"/>
</dbReference>
<dbReference type="EMBL" id="QFAW01000007">
    <property type="protein sequence ID" value="PWE46687.1"/>
    <property type="molecule type" value="Genomic_DNA"/>
</dbReference>
<dbReference type="AlphaFoldDB" id="A0A2U2DBK5"/>
<evidence type="ECO:0000313" key="7">
    <source>
        <dbReference type="Proteomes" id="UP000245056"/>
    </source>
</evidence>
<reference evidence="6 7" key="1">
    <citation type="submission" date="2018-05" db="EMBL/GenBank/DDBJ databases">
        <title>Genome sequences of two Antarctic strains of Pseudomonas prosekii: insights into adaptation to extreme conditions.</title>
        <authorList>
            <person name="Snopkova K."/>
            <person name="Dufkova K."/>
            <person name="Cejkova D."/>
            <person name="Sedlacek I."/>
            <person name="Smajs D."/>
        </authorList>
    </citation>
    <scope>NUCLEOTIDE SEQUENCE [LARGE SCALE GENOMIC DNA]</scope>
    <source>
        <strain evidence="6 7">P2673</strain>
    </source>
</reference>
<dbReference type="NCBIfam" id="TIGR01760">
    <property type="entry name" value="tape_meas_TP901"/>
    <property type="match status" value="1"/>
</dbReference>
<keyword evidence="4" id="KW-1133">Transmembrane helix</keyword>
<dbReference type="InterPro" id="IPR010090">
    <property type="entry name" value="Phage_tape_meas"/>
</dbReference>
<feature type="transmembrane region" description="Helical" evidence="4">
    <location>
        <begin position="608"/>
        <end position="627"/>
    </location>
</feature>
<protein>
    <submittedName>
        <fullName evidence="6">Phage tail tape measure protein</fullName>
    </submittedName>
</protein>
<dbReference type="Pfam" id="PF10145">
    <property type="entry name" value="PhageMin_Tail"/>
    <property type="match status" value="1"/>
</dbReference>
<keyword evidence="4" id="KW-0472">Membrane</keyword>
<feature type="domain" description="Phage tail tape measure protein" evidence="5">
    <location>
        <begin position="239"/>
        <end position="438"/>
    </location>
</feature>
<dbReference type="PANTHER" id="PTHR37813:SF1">
    <property type="entry name" value="FELS-2 PROPHAGE PROTEIN"/>
    <property type="match status" value="1"/>
</dbReference>
<evidence type="ECO:0000259" key="5">
    <source>
        <dbReference type="Pfam" id="PF10145"/>
    </source>
</evidence>
<feature type="region of interest" description="Disordered" evidence="3">
    <location>
        <begin position="802"/>
        <end position="825"/>
    </location>
</feature>
<dbReference type="RefSeq" id="WP_109520503.1">
    <property type="nucleotide sequence ID" value="NZ_QFAW01000007.1"/>
</dbReference>
<dbReference type="OrthoDB" id="8019720at2"/>
<proteinExistence type="predicted"/>
<evidence type="ECO:0000256" key="3">
    <source>
        <dbReference type="SAM" id="MobiDB-lite"/>
    </source>
</evidence>
<keyword evidence="2" id="KW-0175">Coiled coil</keyword>
<gene>
    <name evidence="6" type="ORF">C9I49_07040</name>
</gene>
<feature type="coiled-coil region" evidence="2">
    <location>
        <begin position="62"/>
        <end position="124"/>
    </location>
</feature>
<evidence type="ECO:0000256" key="4">
    <source>
        <dbReference type="SAM" id="Phobius"/>
    </source>
</evidence>
<feature type="coiled-coil region" evidence="2">
    <location>
        <begin position="221"/>
        <end position="248"/>
    </location>
</feature>
<feature type="transmembrane region" description="Helical" evidence="4">
    <location>
        <begin position="578"/>
        <end position="596"/>
    </location>
</feature>
<evidence type="ECO:0000313" key="6">
    <source>
        <dbReference type="EMBL" id="PWE46687.1"/>
    </source>
</evidence>
<accession>A0A2U2DBK5</accession>
<evidence type="ECO:0000256" key="1">
    <source>
        <dbReference type="ARBA" id="ARBA00022612"/>
    </source>
</evidence>
<sequence>MATDLKLRILLSAIDKATRPLRAINNESIGAARALKEARDRLKTLNAQQKDVSAWRAQRAAAQQTEQALNAARQKVKALSQQITATGAPTKAMTTDFRSAVREAQRLKQQHQQQGAQLQSLRTRLHSAGISTQQLGRHEREMREQIRATNQSIAAQTNRLAALAAQQKRLAAARSAFDKSKSFAGDMAGKGVSAIAGGGATLYAGAKMIMPGIDFDASMSKTQAIARLKKDSNELEALRNQARELGGSSQFTAGQTADAQGFLGMAGFDPAAIKVATPGMLDLAAAGGAELAETADIASNILTGLGMKSEQMGRLGNVLVATFTRSNTNLRMLGETMKYAAPMAKTYGVELEVAAAMAGKLGDAGLQGSMGGTALSTIMNRLATPPRVAEKALAKLKVTTADARGNLRDLPDILKEIYDKTKDLGTADKGGILKAIAGAEAVKGMAQLVEQAGTGELQTLIATLRQSQGEAAQTASVMADNLKGDLTTLGSAWQDLGIELQEQQDGPLRGLIQSVTDIVRGVKTWARENPNLAAGLVKTVAIIAALAMVLGGLMVAVASVLLPFIALRFMFAQLGIRLPGLIALLWKLGRFALPFVGKALLLVGRALMLNPIGLAITAIAAGAYLIYKNWDAVKLFFTDTWQEISAGFNSGIDGILKVLINFSPFGLVYRAFAEVLRYLGVDLPTRFTEFGGMLIDGLVEGLKAGFGKLKNVMGEISDSTIGWFKEKLGIQSPSRVFAELGGFTMAGLTQGLIRGEKGSLRAVDQISKRIVAAATFAFAARAMTPPTFAPQTLTKPVKPVIQGKKTRRSDAGPIAQPRPQATADRSEVLPSIINLGKHLAIGTLAFSTVPQPSFAIDARAPLRPYPTQSDFTMAGLTQGLIRGEKESLRAVDQISKRIVAAATFAFAARTMTPATSAPQPLTNPVKPVIQGMKTRRAESGPIAQPHPQATADRSEVLPSIINLGKQLAIGTLAFSTVSQPSFAIDDRAPLRPSQTQSYDSHDTYEIHITPTAGMDAQSIARAVRAELERVEREKEARRRSKLADLE</sequence>
<keyword evidence="4" id="KW-0812">Transmembrane</keyword>
<comment type="caution">
    <text evidence="6">The sequence shown here is derived from an EMBL/GenBank/DDBJ whole genome shotgun (WGS) entry which is preliminary data.</text>
</comment>
<feature type="transmembrane region" description="Helical" evidence="4">
    <location>
        <begin position="540"/>
        <end position="566"/>
    </location>
</feature>
<name>A0A2U2DBK5_9PSED</name>